<dbReference type="PANTHER" id="PTHR43524:SF1">
    <property type="entry name" value="RADICAL SAM SUPERFAMILY PROTEIN"/>
    <property type="match status" value="1"/>
</dbReference>
<dbReference type="SUPFAM" id="SSF102114">
    <property type="entry name" value="Radical SAM enzymes"/>
    <property type="match status" value="1"/>
</dbReference>
<evidence type="ECO:0000313" key="8">
    <source>
        <dbReference type="Proteomes" id="UP000187735"/>
    </source>
</evidence>
<dbReference type="Gene3D" id="3.20.20.70">
    <property type="entry name" value="Aldolase class I"/>
    <property type="match status" value="1"/>
</dbReference>
<dbReference type="STRING" id="1891926.Fuma_00749"/>
<accession>A0A1P8WAT8</accession>
<organism evidence="7 8">
    <name type="scientific">Fuerstiella marisgermanici</name>
    <dbReference type="NCBI Taxonomy" id="1891926"/>
    <lineage>
        <taxon>Bacteria</taxon>
        <taxon>Pseudomonadati</taxon>
        <taxon>Planctomycetota</taxon>
        <taxon>Planctomycetia</taxon>
        <taxon>Planctomycetales</taxon>
        <taxon>Planctomycetaceae</taxon>
        <taxon>Fuerstiella</taxon>
    </lineage>
</organism>
<dbReference type="CDD" id="cd01335">
    <property type="entry name" value="Radical_SAM"/>
    <property type="match status" value="1"/>
</dbReference>
<comment type="cofactor">
    <cofactor evidence="1">
        <name>[4Fe-4S] cluster</name>
        <dbReference type="ChEBI" id="CHEBI:49883"/>
    </cofactor>
</comment>
<dbReference type="RefSeq" id="WP_083731785.1">
    <property type="nucleotide sequence ID" value="NZ_CP017641.1"/>
</dbReference>
<keyword evidence="4" id="KW-0408">Iron</keyword>
<keyword evidence="8" id="KW-1185">Reference proteome</keyword>
<evidence type="ECO:0000313" key="7">
    <source>
        <dbReference type="EMBL" id="APZ91163.1"/>
    </source>
</evidence>
<dbReference type="SFLD" id="SFLDG01067">
    <property type="entry name" value="SPASM/twitch_domain_containing"/>
    <property type="match status" value="1"/>
</dbReference>
<dbReference type="Pfam" id="PF04055">
    <property type="entry name" value="Radical_SAM"/>
    <property type="match status" value="1"/>
</dbReference>
<dbReference type="AlphaFoldDB" id="A0A1P8WAT8"/>
<sequence>MYTLRMAKRMLLETNKRLLWKLFWNMGVKGTRSVLAHRKRMKQGQFFPPFLYVSIINSCNLRCQGCWVDVAAKQQTIDLTAMNKLITEAKQAGNTFFGIVGGEPFMHPELFDILAAHPDCYFQIFTNGQFITEEKAKRLVELGNVTPLISVEGNEIISDQRRGRSDVYNKTLAGIENCLKANVMTGVCTSLCKTNIDDLLTEQWVDRLIEMGVLYTWFHVYRPMGPDAMPELCLTPEQQRRAREFVVEMRAKKPIIIIDAYYDGDGQALCPAANGISHHINPWGDIEPCPIVQFSKESIHSSDDDDRSLVDKFTQSEYLSDFRQLAQETTRGCIVLERPELLQQVVEKHSAKDSTARGTALQELKSMLPRTSQYHPGHEIPERNWYYRIAKKFLFNDFGVYNGHDHSKTAAPYIVGATENSSGVALPQAGSSTGCCSEPDVVQLNTGGD</sequence>
<keyword evidence="2" id="KW-0949">S-adenosyl-L-methionine</keyword>
<dbReference type="EMBL" id="CP017641">
    <property type="protein sequence ID" value="APZ91163.1"/>
    <property type="molecule type" value="Genomic_DNA"/>
</dbReference>
<dbReference type="InterPro" id="IPR013785">
    <property type="entry name" value="Aldolase_TIM"/>
</dbReference>
<evidence type="ECO:0000256" key="5">
    <source>
        <dbReference type="ARBA" id="ARBA00023014"/>
    </source>
</evidence>
<evidence type="ECO:0000259" key="6">
    <source>
        <dbReference type="PROSITE" id="PS51918"/>
    </source>
</evidence>
<feature type="domain" description="Radical SAM core" evidence="6">
    <location>
        <begin position="45"/>
        <end position="265"/>
    </location>
</feature>
<protein>
    <submittedName>
        <fullName evidence="7">Pyrroloquinoline quinone biosynthesis protein PqqE</fullName>
    </submittedName>
</protein>
<evidence type="ECO:0000256" key="3">
    <source>
        <dbReference type="ARBA" id="ARBA00022723"/>
    </source>
</evidence>
<name>A0A1P8WAT8_9PLAN</name>
<dbReference type="InterPro" id="IPR007197">
    <property type="entry name" value="rSAM"/>
</dbReference>
<gene>
    <name evidence="7" type="ORF">Fuma_00749</name>
</gene>
<evidence type="ECO:0000256" key="2">
    <source>
        <dbReference type="ARBA" id="ARBA00022691"/>
    </source>
</evidence>
<dbReference type="GO" id="GO:0046872">
    <property type="term" value="F:metal ion binding"/>
    <property type="evidence" value="ECO:0007669"/>
    <property type="project" value="UniProtKB-KW"/>
</dbReference>
<proteinExistence type="predicted"/>
<dbReference type="KEGG" id="fmr:Fuma_00749"/>
<evidence type="ECO:0000256" key="4">
    <source>
        <dbReference type="ARBA" id="ARBA00023004"/>
    </source>
</evidence>
<keyword evidence="3" id="KW-0479">Metal-binding</keyword>
<dbReference type="GO" id="GO:0051536">
    <property type="term" value="F:iron-sulfur cluster binding"/>
    <property type="evidence" value="ECO:0007669"/>
    <property type="project" value="UniProtKB-KW"/>
</dbReference>
<reference evidence="7 8" key="1">
    <citation type="journal article" date="2016" name="Front. Microbiol.">
        <title>Fuerstia marisgermanicae gen. nov., sp. nov., an Unusual Member of the Phylum Planctomycetes from the German Wadden Sea.</title>
        <authorList>
            <person name="Kohn T."/>
            <person name="Heuer A."/>
            <person name="Jogler M."/>
            <person name="Vollmers J."/>
            <person name="Boedeker C."/>
            <person name="Bunk B."/>
            <person name="Rast P."/>
            <person name="Borchert D."/>
            <person name="Glockner I."/>
            <person name="Freese H.M."/>
            <person name="Klenk H.P."/>
            <person name="Overmann J."/>
            <person name="Kaster A.K."/>
            <person name="Rohde M."/>
            <person name="Wiegand S."/>
            <person name="Jogler C."/>
        </authorList>
    </citation>
    <scope>NUCLEOTIDE SEQUENCE [LARGE SCALE GENOMIC DNA]</scope>
    <source>
        <strain evidence="7 8">NH11</strain>
    </source>
</reference>
<keyword evidence="5" id="KW-0411">Iron-sulfur</keyword>
<evidence type="ECO:0000256" key="1">
    <source>
        <dbReference type="ARBA" id="ARBA00001966"/>
    </source>
</evidence>
<dbReference type="SFLD" id="SFLDS00029">
    <property type="entry name" value="Radical_SAM"/>
    <property type="match status" value="1"/>
</dbReference>
<dbReference type="PANTHER" id="PTHR43524">
    <property type="entry name" value="RADICAL SAM SUPERFAMILY PROTEIN"/>
    <property type="match status" value="1"/>
</dbReference>
<dbReference type="InterPro" id="IPR058240">
    <property type="entry name" value="rSAM_sf"/>
</dbReference>
<dbReference type="OrthoDB" id="9782387at2"/>
<dbReference type="Proteomes" id="UP000187735">
    <property type="component" value="Chromosome"/>
</dbReference>
<dbReference type="GO" id="GO:0003824">
    <property type="term" value="F:catalytic activity"/>
    <property type="evidence" value="ECO:0007669"/>
    <property type="project" value="InterPro"/>
</dbReference>
<dbReference type="PROSITE" id="PS51918">
    <property type="entry name" value="RADICAL_SAM"/>
    <property type="match status" value="1"/>
</dbReference>